<gene>
    <name evidence="1" type="ORF">ACFOZ4_00235</name>
</gene>
<dbReference type="Proteomes" id="UP001595816">
    <property type="component" value="Unassembled WGS sequence"/>
</dbReference>
<organism evidence="1 2">
    <name type="scientific">Hamadaea flava</name>
    <dbReference type="NCBI Taxonomy" id="1742688"/>
    <lineage>
        <taxon>Bacteria</taxon>
        <taxon>Bacillati</taxon>
        <taxon>Actinomycetota</taxon>
        <taxon>Actinomycetes</taxon>
        <taxon>Micromonosporales</taxon>
        <taxon>Micromonosporaceae</taxon>
        <taxon>Hamadaea</taxon>
    </lineage>
</organism>
<accession>A0ABV8LDR3</accession>
<proteinExistence type="predicted"/>
<comment type="caution">
    <text evidence="1">The sequence shown here is derived from an EMBL/GenBank/DDBJ whole genome shotgun (WGS) entry which is preliminary data.</text>
</comment>
<name>A0ABV8LDR3_9ACTN</name>
<sequence>MTILVISHAHARWDPLALATWPTRIRQAVSNSLSKQRGHRPAAETLALVGLIGEFGVRTLPCPPHVLAHDLVTLADTVPLGLLEDVDAARVVAAAARVMGADTLAHPDGLELVAARAHFAIIADTIGLLPNWFADIRVVQRLRSRFADAVVRGLRRAALSTYAAELDALGKPLAASAGVRDLAVARAAEEAGWWRRAGR</sequence>
<protein>
    <submittedName>
        <fullName evidence="1">Uncharacterized protein</fullName>
    </submittedName>
</protein>
<reference evidence="2" key="1">
    <citation type="journal article" date="2019" name="Int. J. Syst. Evol. Microbiol.">
        <title>The Global Catalogue of Microorganisms (GCM) 10K type strain sequencing project: providing services to taxonomists for standard genome sequencing and annotation.</title>
        <authorList>
            <consortium name="The Broad Institute Genomics Platform"/>
            <consortium name="The Broad Institute Genome Sequencing Center for Infectious Disease"/>
            <person name="Wu L."/>
            <person name="Ma J."/>
        </authorList>
    </citation>
    <scope>NUCLEOTIDE SEQUENCE [LARGE SCALE GENOMIC DNA]</scope>
    <source>
        <strain evidence="2">CGMCC 4.7289</strain>
    </source>
</reference>
<evidence type="ECO:0000313" key="1">
    <source>
        <dbReference type="EMBL" id="MFC4129041.1"/>
    </source>
</evidence>
<evidence type="ECO:0000313" key="2">
    <source>
        <dbReference type="Proteomes" id="UP001595816"/>
    </source>
</evidence>
<keyword evidence="2" id="KW-1185">Reference proteome</keyword>
<dbReference type="EMBL" id="JBHSAY010000001">
    <property type="protein sequence ID" value="MFC4129041.1"/>
    <property type="molecule type" value="Genomic_DNA"/>
</dbReference>
<dbReference type="RefSeq" id="WP_253754069.1">
    <property type="nucleotide sequence ID" value="NZ_JAMZDZ010000001.1"/>
</dbReference>